<proteinExistence type="predicted"/>
<keyword evidence="3" id="KW-1185">Reference proteome</keyword>
<evidence type="ECO:0000313" key="2">
    <source>
        <dbReference type="EMBL" id="KAJ1704636.1"/>
    </source>
</evidence>
<dbReference type="EMBL" id="JAMQYH010000001">
    <property type="protein sequence ID" value="KAJ1704636.1"/>
    <property type="molecule type" value="Genomic_DNA"/>
</dbReference>
<dbReference type="OrthoDB" id="686325at2759"/>
<dbReference type="Pfam" id="PF13966">
    <property type="entry name" value="zf-RVT"/>
    <property type="match status" value="1"/>
</dbReference>
<organism evidence="2 3">
    <name type="scientific">Rhynchospora breviuscula</name>
    <dbReference type="NCBI Taxonomy" id="2022672"/>
    <lineage>
        <taxon>Eukaryota</taxon>
        <taxon>Viridiplantae</taxon>
        <taxon>Streptophyta</taxon>
        <taxon>Embryophyta</taxon>
        <taxon>Tracheophyta</taxon>
        <taxon>Spermatophyta</taxon>
        <taxon>Magnoliopsida</taxon>
        <taxon>Liliopsida</taxon>
        <taxon>Poales</taxon>
        <taxon>Cyperaceae</taxon>
        <taxon>Cyperoideae</taxon>
        <taxon>Rhynchosporeae</taxon>
        <taxon>Rhynchospora</taxon>
    </lineage>
</organism>
<gene>
    <name evidence="2" type="ORF">LUZ63_004415</name>
</gene>
<evidence type="ECO:0000313" key="3">
    <source>
        <dbReference type="Proteomes" id="UP001151287"/>
    </source>
</evidence>
<dbReference type="AlphaFoldDB" id="A0A9Q0HZZ2"/>
<sequence>MSTLFHHTRTTWLTKIGKQCLGEEAEQALDCWGWKSNAILWHSIFTSPLTELQTAYKASLDGIVLSRSIDRLAWKWTTHGNFSVASTYKALILAGTTRFACFSFWKLKVPPTVKLFLVLLAQDKLSTQEQLLRRKMSVPVGCSLCGNSDVETALHIFFECPFIARISSTPAIRRFCPSIYSKATIKDSMMANLAQDSHSSTSKVYFATTLYAIWMERNNRLFRGIHKSQDVVAHSIMAESSCFLRFCT</sequence>
<reference evidence="2" key="1">
    <citation type="journal article" date="2022" name="Cell">
        <title>Repeat-based holocentromeres influence genome architecture and karyotype evolution.</title>
        <authorList>
            <person name="Hofstatter P.G."/>
            <person name="Thangavel G."/>
            <person name="Lux T."/>
            <person name="Neumann P."/>
            <person name="Vondrak T."/>
            <person name="Novak P."/>
            <person name="Zhang M."/>
            <person name="Costa L."/>
            <person name="Castellani M."/>
            <person name="Scott A."/>
            <person name="Toegelov H."/>
            <person name="Fuchs J."/>
            <person name="Mata-Sucre Y."/>
            <person name="Dias Y."/>
            <person name="Vanzela A.L.L."/>
            <person name="Huettel B."/>
            <person name="Almeida C.C.S."/>
            <person name="Simkova H."/>
            <person name="Souza G."/>
            <person name="Pedrosa-Harand A."/>
            <person name="Macas J."/>
            <person name="Mayer K.F.X."/>
            <person name="Houben A."/>
            <person name="Marques A."/>
        </authorList>
    </citation>
    <scope>NUCLEOTIDE SEQUENCE</scope>
    <source>
        <strain evidence="2">RhyBre1mFocal</strain>
    </source>
</reference>
<dbReference type="InterPro" id="IPR026960">
    <property type="entry name" value="RVT-Znf"/>
</dbReference>
<comment type="caution">
    <text evidence="2">The sequence shown here is derived from an EMBL/GenBank/DDBJ whole genome shotgun (WGS) entry which is preliminary data.</text>
</comment>
<accession>A0A9Q0HZZ2</accession>
<protein>
    <recommendedName>
        <fullName evidence="1">Reverse transcriptase zinc-binding domain-containing protein</fullName>
    </recommendedName>
</protein>
<evidence type="ECO:0000259" key="1">
    <source>
        <dbReference type="Pfam" id="PF13966"/>
    </source>
</evidence>
<feature type="domain" description="Reverse transcriptase zinc-binding" evidence="1">
    <location>
        <begin position="82"/>
        <end position="164"/>
    </location>
</feature>
<name>A0A9Q0HZZ2_9POAL</name>
<dbReference type="Proteomes" id="UP001151287">
    <property type="component" value="Unassembled WGS sequence"/>
</dbReference>